<keyword evidence="2" id="KW-0812">Transmembrane</keyword>
<feature type="region of interest" description="Disordered" evidence="1">
    <location>
        <begin position="426"/>
        <end position="449"/>
    </location>
</feature>
<evidence type="ECO:0000256" key="1">
    <source>
        <dbReference type="SAM" id="MobiDB-lite"/>
    </source>
</evidence>
<reference evidence="3 4" key="1">
    <citation type="submission" date="2022-01" db="EMBL/GenBank/DDBJ databases">
        <title>Whole genome-based taxonomy of the Shewanellaceae.</title>
        <authorList>
            <person name="Martin-Rodriguez A.J."/>
        </authorList>
    </citation>
    <scope>NUCLEOTIDE SEQUENCE [LARGE SCALE GENOMIC DNA]</scope>
    <source>
        <strain evidence="3 4">DSM 21332</strain>
    </source>
</reference>
<dbReference type="EMBL" id="JAKIKT010000001">
    <property type="protein sequence ID" value="MCL2912886.1"/>
    <property type="molecule type" value="Genomic_DNA"/>
</dbReference>
<sequence length="449" mass="50512">MNTHLQQLKENIESLIDTISASNVTRDSFQDHGWNQLSLDKDYIEYLAKNFLNDVEIVTDKHFDDQVSRLQQYLQTTAKHVEKLNQNVKAHLVDDANNLLYAGSNTIVTLLTLSMDFKETFLKWEALQGTKFLPQSLSRRVKATEARIANLNLVSEDIESKIIKIQDAYDAAENLPTYLQEIHDGKKDLEAKLAEAKTILEKIEDAERFAQSSLEDNRQCLQTVRNNAEETDSLRAKCDDNLQITTTQGLAAGFDQKAQSLSSSIKYWVIGLIAALCSGAYFGGEQVQKLSAILDSNQQVGAGFAIINIVLALFSIGGPLWFAWLATQQINQRFKLSEDYAYKATVAKSYTGFSKHATRFDEQTAERLFNSTLDRLDEMPLRLVEGKDYNSPWHEFIDSEAFKKALDMVPDLADKASTFAARTKLKNKPSITTQQHTHADPNLTAVAND</sequence>
<dbReference type="RefSeq" id="WP_249247688.1">
    <property type="nucleotide sequence ID" value="NZ_JAKIKT010000001.1"/>
</dbReference>
<comment type="caution">
    <text evidence="3">The sequence shown here is derived from an EMBL/GenBank/DDBJ whole genome shotgun (WGS) entry which is preliminary data.</text>
</comment>
<evidence type="ECO:0000313" key="4">
    <source>
        <dbReference type="Proteomes" id="UP001202831"/>
    </source>
</evidence>
<gene>
    <name evidence="3" type="ORF">L2725_03685</name>
</gene>
<keyword evidence="2" id="KW-1133">Transmembrane helix</keyword>
<keyword evidence="4" id="KW-1185">Reference proteome</keyword>
<accession>A0ABT0N4R5</accession>
<feature type="transmembrane region" description="Helical" evidence="2">
    <location>
        <begin position="304"/>
        <end position="326"/>
    </location>
</feature>
<dbReference type="Proteomes" id="UP001202831">
    <property type="component" value="Unassembled WGS sequence"/>
</dbReference>
<proteinExistence type="predicted"/>
<organism evidence="3 4">
    <name type="scientific">Shewanella corallii</name>
    <dbReference type="NCBI Taxonomy" id="560080"/>
    <lineage>
        <taxon>Bacteria</taxon>
        <taxon>Pseudomonadati</taxon>
        <taxon>Pseudomonadota</taxon>
        <taxon>Gammaproteobacteria</taxon>
        <taxon>Alteromonadales</taxon>
        <taxon>Shewanellaceae</taxon>
        <taxon>Shewanella</taxon>
    </lineage>
</organism>
<evidence type="ECO:0000256" key="2">
    <source>
        <dbReference type="SAM" id="Phobius"/>
    </source>
</evidence>
<keyword evidence="2" id="KW-0472">Membrane</keyword>
<protein>
    <submittedName>
        <fullName evidence="3">Uncharacterized protein</fullName>
    </submittedName>
</protein>
<feature type="transmembrane region" description="Helical" evidence="2">
    <location>
        <begin position="267"/>
        <end position="284"/>
    </location>
</feature>
<name>A0ABT0N4R5_9GAMM</name>
<evidence type="ECO:0000313" key="3">
    <source>
        <dbReference type="EMBL" id="MCL2912886.1"/>
    </source>
</evidence>